<dbReference type="AlphaFoldDB" id="Q728R1"/>
<feature type="region of interest" description="Disordered" evidence="1">
    <location>
        <begin position="1"/>
        <end position="21"/>
    </location>
</feature>
<dbReference type="KEGG" id="dvu:DVU_2542"/>
<sequence length="41" mass="5119">MDQGWFHRPGPHRRHERGRWPKPINDLHRLTRYDEELFPAI</sequence>
<proteinExistence type="predicted"/>
<dbReference type="PaxDb" id="882-DVU_2542"/>
<protein>
    <submittedName>
        <fullName evidence="2">Uncharacterized protein</fullName>
    </submittedName>
</protein>
<dbReference type="STRING" id="882.DVU_2542"/>
<evidence type="ECO:0000256" key="1">
    <source>
        <dbReference type="SAM" id="MobiDB-lite"/>
    </source>
</evidence>
<dbReference type="EMBL" id="AE017285">
    <property type="protein sequence ID" value="AAS97014.1"/>
    <property type="molecule type" value="Genomic_DNA"/>
</dbReference>
<name>Q728R1_NITV2</name>
<reference evidence="2 3" key="1">
    <citation type="journal article" date="2004" name="Nat. Biotechnol.">
        <title>The genome sequence of the anaerobic, sulfate-reducing bacterium Desulfovibrio vulgaris Hildenborough.</title>
        <authorList>
            <person name="Heidelberg J.F."/>
            <person name="Seshadri R."/>
            <person name="Haveman S.A."/>
            <person name="Hemme C.L."/>
            <person name="Paulsen I.T."/>
            <person name="Kolonay J.F."/>
            <person name="Eisen J.A."/>
            <person name="Ward N."/>
            <person name="Methe B."/>
            <person name="Brinkac L.M."/>
            <person name="Daugherty S.C."/>
            <person name="Deboy R.T."/>
            <person name="Dodson R.J."/>
            <person name="Durkin A.S."/>
            <person name="Madupu R."/>
            <person name="Nelson W.C."/>
            <person name="Sullivan S.A."/>
            <person name="Fouts D."/>
            <person name="Haft D.H."/>
            <person name="Selengut J."/>
            <person name="Peterson J.D."/>
            <person name="Davidsen T.M."/>
            <person name="Zafar N."/>
            <person name="Zhou L."/>
            <person name="Radune D."/>
            <person name="Dimitrov G."/>
            <person name="Hance M."/>
            <person name="Tran K."/>
            <person name="Khouri H."/>
            <person name="Gill J."/>
            <person name="Utterback T.R."/>
            <person name="Feldblyum T.V."/>
            <person name="Wall J.D."/>
            <person name="Voordouw G."/>
            <person name="Fraser C.M."/>
        </authorList>
    </citation>
    <scope>NUCLEOTIDE SEQUENCE [LARGE SCALE GENOMIC DNA]</scope>
    <source>
        <strain evidence="3">ATCC 29579 / DSM 644 / NCIMB 8303 / VKM B-1760 / Hildenborough</strain>
    </source>
</reference>
<accession>Q728R1</accession>
<gene>
    <name evidence="2" type="ordered locus">DVU_2542</name>
</gene>
<dbReference type="EnsemblBacteria" id="AAS97014">
    <property type="protein sequence ID" value="AAS97014"/>
    <property type="gene ID" value="DVU_2542"/>
</dbReference>
<organism evidence="2 3">
    <name type="scientific">Nitratidesulfovibrio vulgaris (strain ATCC 29579 / DSM 644 / CCUG 34227 / NCIMB 8303 / VKM B-1760 / Hildenborough)</name>
    <name type="common">Desulfovibrio vulgaris</name>
    <dbReference type="NCBI Taxonomy" id="882"/>
    <lineage>
        <taxon>Bacteria</taxon>
        <taxon>Pseudomonadati</taxon>
        <taxon>Thermodesulfobacteriota</taxon>
        <taxon>Desulfovibrionia</taxon>
        <taxon>Desulfovibrionales</taxon>
        <taxon>Desulfovibrionaceae</taxon>
        <taxon>Nitratidesulfovibrio</taxon>
    </lineage>
</organism>
<evidence type="ECO:0000313" key="3">
    <source>
        <dbReference type="Proteomes" id="UP000002194"/>
    </source>
</evidence>
<keyword evidence="3" id="KW-1185">Reference proteome</keyword>
<dbReference type="Proteomes" id="UP000002194">
    <property type="component" value="Chromosome"/>
</dbReference>
<dbReference type="HOGENOM" id="CLU_3269134_0_0_7"/>
<evidence type="ECO:0000313" key="2">
    <source>
        <dbReference type="EMBL" id="AAS97014.1"/>
    </source>
</evidence>